<evidence type="ECO:0008006" key="3">
    <source>
        <dbReference type="Google" id="ProtNLM"/>
    </source>
</evidence>
<dbReference type="SUPFAM" id="SSF56281">
    <property type="entry name" value="Metallo-hydrolase/oxidoreductase"/>
    <property type="match status" value="1"/>
</dbReference>
<sequence>MNDCYYIDCIDLKSDSSGAVAILYYDVYPDKFINLTDGGYQSTSDTVISHIDKFYGEDVVFDNVIVTHNDNDHAGGLRSILEKYTVKNLWMLRPWLYADELIDRFSRYRSIENLADALREAYPNLAALEDIAEKKGIKILEPFQGVRIGKSVVLSPTKERFLDLIVESEKTPTPARESLFTESTFLGRALEAVISFIKASWGDENFSSEDTTIENEMSIVQFIPCSHHNYLLTGDVGRAGLSNALDYLESLYGSLPKIHLFEAPHHGSRRNLSTELLDRMFGPRLSSDEKPKEGEEYFCTIIQATDNDPDHPRKAVERALHHRGSKVCTPKGWFRHGRNKPPREGEGIAKGRPYPEEQEA</sequence>
<reference evidence="2" key="1">
    <citation type="submission" date="2016-04" db="EMBL/GenBank/DDBJ databases">
        <authorList>
            <person name="Evans L.H."/>
            <person name="Alamgir A."/>
            <person name="Owens N."/>
            <person name="Weber N.D."/>
            <person name="Virtaneva K."/>
            <person name="Barbian K."/>
            <person name="Babar A."/>
            <person name="Rosenke K."/>
        </authorList>
    </citation>
    <scope>NUCLEOTIDE SEQUENCE</scope>
    <source>
        <strain evidence="2">86</strain>
    </source>
</reference>
<proteinExistence type="predicted"/>
<dbReference type="PANTHER" id="PTHR30619">
    <property type="entry name" value="DNA INTERNALIZATION/COMPETENCE PROTEIN COMEC/REC2"/>
    <property type="match status" value="1"/>
</dbReference>
<accession>A0A212K287</accession>
<dbReference type="EMBL" id="FLUQ01000002">
    <property type="protein sequence ID" value="SBW05625.1"/>
    <property type="molecule type" value="Genomic_DNA"/>
</dbReference>
<dbReference type="AlphaFoldDB" id="A0A212K287"/>
<evidence type="ECO:0000256" key="1">
    <source>
        <dbReference type="SAM" id="MobiDB-lite"/>
    </source>
</evidence>
<protein>
    <recommendedName>
        <fullName evidence="3">Metallo-beta-lactamase domain-containing protein</fullName>
    </recommendedName>
</protein>
<feature type="compositionally biased region" description="Basic and acidic residues" evidence="1">
    <location>
        <begin position="341"/>
        <end position="360"/>
    </location>
</feature>
<dbReference type="PANTHER" id="PTHR30619:SF1">
    <property type="entry name" value="RECOMBINATION PROTEIN 2"/>
    <property type="match status" value="1"/>
</dbReference>
<evidence type="ECO:0000313" key="2">
    <source>
        <dbReference type="EMBL" id="SBW05625.1"/>
    </source>
</evidence>
<dbReference type="InterPro" id="IPR036866">
    <property type="entry name" value="RibonucZ/Hydroxyglut_hydro"/>
</dbReference>
<dbReference type="Gene3D" id="3.60.15.10">
    <property type="entry name" value="Ribonuclease Z/Hydroxyacylglutathione hydrolase-like"/>
    <property type="match status" value="1"/>
</dbReference>
<organism evidence="2">
    <name type="scientific">uncultured delta proteobacterium</name>
    <dbReference type="NCBI Taxonomy" id="34034"/>
    <lineage>
        <taxon>Bacteria</taxon>
        <taxon>Deltaproteobacteria</taxon>
        <taxon>environmental samples</taxon>
    </lineage>
</organism>
<gene>
    <name evidence="2" type="ORF">KL86DPRO_20520</name>
</gene>
<name>A0A212K287_9DELT</name>
<dbReference type="InterPro" id="IPR052159">
    <property type="entry name" value="Competence_DNA_uptake"/>
</dbReference>
<feature type="region of interest" description="Disordered" evidence="1">
    <location>
        <begin position="320"/>
        <end position="360"/>
    </location>
</feature>